<dbReference type="RefSeq" id="WP_200113173.1">
    <property type="nucleotide sequence ID" value="NZ_JAEHOH010000001.1"/>
</dbReference>
<comment type="caution">
    <text evidence="2">The sequence shown here is derived from an EMBL/GenBank/DDBJ whole genome shotgun (WGS) entry which is preliminary data.</text>
</comment>
<dbReference type="PANTHER" id="PTHR30157">
    <property type="entry name" value="FERRIC REDUCTASE, NADPH-DEPENDENT"/>
    <property type="match status" value="1"/>
</dbReference>
<dbReference type="Gene3D" id="2.40.30.10">
    <property type="entry name" value="Translation factors"/>
    <property type="match status" value="1"/>
</dbReference>
<evidence type="ECO:0000259" key="1">
    <source>
        <dbReference type="PROSITE" id="PS51384"/>
    </source>
</evidence>
<organism evidence="2 3">
    <name type="scientific">Leucobacter chromiisoli</name>
    <dbReference type="NCBI Taxonomy" id="2796471"/>
    <lineage>
        <taxon>Bacteria</taxon>
        <taxon>Bacillati</taxon>
        <taxon>Actinomycetota</taxon>
        <taxon>Actinomycetes</taxon>
        <taxon>Micrococcales</taxon>
        <taxon>Microbacteriaceae</taxon>
        <taxon>Leucobacter</taxon>
    </lineage>
</organism>
<dbReference type="Pfam" id="PF04954">
    <property type="entry name" value="SIP"/>
    <property type="match status" value="1"/>
</dbReference>
<dbReference type="InterPro" id="IPR013113">
    <property type="entry name" value="SIP_FAD-bd"/>
</dbReference>
<dbReference type="InterPro" id="IPR007037">
    <property type="entry name" value="SIP_rossman_dom"/>
</dbReference>
<dbReference type="InterPro" id="IPR039374">
    <property type="entry name" value="SIP_fam"/>
</dbReference>
<dbReference type="InterPro" id="IPR036388">
    <property type="entry name" value="WH-like_DNA-bd_sf"/>
</dbReference>
<dbReference type="Gene3D" id="3.40.50.80">
    <property type="entry name" value="Nucleotide-binding domain of ferredoxin-NADP reductase (FNR) module"/>
    <property type="match status" value="1"/>
</dbReference>
<sequence>MAHRDFVTHPLVLRRLEVIRVRDVTPRMRRVTLGGPQLFAFERDGLSLGPFHAPGFDDHVKAIFAAPDELERALPVQLAEGIEWRDAPARISRDYTPRRVDLAAGEVDLDFVLHGDGPASNWAREARPGDDLWIVGPKSSIVLPDRPDWVALIGDETALPAIGRFLDERPLDAPARIVVTISDPTSRQELSTRPDDTVEWVVAAPTDRAALERAVRAALPEAGEGFVWASGESRTLLPLRRYLGRERRIPKNRMCVTGYWHADDELAPAHPEVPSPVAWLTVRAAVGGGVLDELADRPGALARELAERCGIAAAALAAMLPVLVHHGMVSVAEEGGALALGPAGEALLASDHGREEFDGHDGDIAHALAALPEALAAGGTAWERAHGETFADRLRSDAALFEEQCEEAAMLRFFALALFRDSIWEGVRRALLLGPGAAEIADLAREAGLAAELAVGGDGVQAGVLAGLTEHASSDDGADVDVVVLALALKHRTDAEARDLLASLRARAGGLVVVDPARPDSLDPHAHEAHALALAVNGAGMRSSEALAALGRESGWRLERSVPLGWGVEATVFEPIHPANR</sequence>
<dbReference type="InterPro" id="IPR036390">
    <property type="entry name" value="WH_DNA-bd_sf"/>
</dbReference>
<dbReference type="InterPro" id="IPR029063">
    <property type="entry name" value="SAM-dependent_MTases_sf"/>
</dbReference>
<dbReference type="SUPFAM" id="SSF46785">
    <property type="entry name" value="Winged helix' DNA-binding domain"/>
    <property type="match status" value="1"/>
</dbReference>
<evidence type="ECO:0000313" key="2">
    <source>
        <dbReference type="EMBL" id="MBK0417764.1"/>
    </source>
</evidence>
<accession>A0A934Q3L9</accession>
<dbReference type="SUPFAM" id="SSF53335">
    <property type="entry name" value="S-adenosyl-L-methionine-dependent methyltransferases"/>
    <property type="match status" value="1"/>
</dbReference>
<dbReference type="InterPro" id="IPR017938">
    <property type="entry name" value="Riboflavin_synthase-like_b-brl"/>
</dbReference>
<dbReference type="GO" id="GO:0016491">
    <property type="term" value="F:oxidoreductase activity"/>
    <property type="evidence" value="ECO:0007669"/>
    <property type="project" value="InterPro"/>
</dbReference>
<proteinExistence type="predicted"/>
<evidence type="ECO:0000313" key="3">
    <source>
        <dbReference type="Proteomes" id="UP000608530"/>
    </source>
</evidence>
<dbReference type="EMBL" id="JAEHOH010000001">
    <property type="protein sequence ID" value="MBK0417764.1"/>
    <property type="molecule type" value="Genomic_DNA"/>
</dbReference>
<dbReference type="PROSITE" id="PS51384">
    <property type="entry name" value="FAD_FR"/>
    <property type="match status" value="1"/>
</dbReference>
<dbReference type="CDD" id="cd06193">
    <property type="entry name" value="siderophore_interacting"/>
    <property type="match status" value="1"/>
</dbReference>
<gene>
    <name evidence="2" type="ORF">JD276_01780</name>
</gene>
<dbReference type="InterPro" id="IPR017927">
    <property type="entry name" value="FAD-bd_FR_type"/>
</dbReference>
<dbReference type="PANTHER" id="PTHR30157:SF0">
    <property type="entry name" value="NADPH-DEPENDENT FERRIC-CHELATE REDUCTASE"/>
    <property type="match status" value="1"/>
</dbReference>
<dbReference type="AlphaFoldDB" id="A0A934Q3L9"/>
<dbReference type="InterPro" id="IPR039261">
    <property type="entry name" value="FNR_nucleotide-bd"/>
</dbReference>
<name>A0A934Q3L9_9MICO</name>
<keyword evidence="3" id="KW-1185">Reference proteome</keyword>
<feature type="domain" description="FAD-binding FR-type" evidence="1">
    <location>
        <begin position="11"/>
        <end position="144"/>
    </location>
</feature>
<dbReference type="Pfam" id="PF08021">
    <property type="entry name" value="FAD_binding_9"/>
    <property type="match status" value="1"/>
</dbReference>
<dbReference type="Proteomes" id="UP000608530">
    <property type="component" value="Unassembled WGS sequence"/>
</dbReference>
<dbReference type="SUPFAM" id="SSF63380">
    <property type="entry name" value="Riboflavin synthase domain-like"/>
    <property type="match status" value="1"/>
</dbReference>
<dbReference type="Gene3D" id="1.10.10.10">
    <property type="entry name" value="Winged helix-like DNA-binding domain superfamily/Winged helix DNA-binding domain"/>
    <property type="match status" value="1"/>
</dbReference>
<protein>
    <submittedName>
        <fullName evidence="2">Siderophore-interacting protein</fullName>
    </submittedName>
</protein>
<reference evidence="2" key="1">
    <citation type="submission" date="2020-12" db="EMBL/GenBank/DDBJ databases">
        <title>Leucobacter sp. CAS1, isolated from Chromium sludge.</title>
        <authorList>
            <person name="Xu Z."/>
        </authorList>
    </citation>
    <scope>NUCLEOTIDE SEQUENCE</scope>
    <source>
        <strain evidence="2">CSA1</strain>
    </source>
</reference>
<dbReference type="Gene3D" id="3.40.50.150">
    <property type="entry name" value="Vaccinia Virus protein VP39"/>
    <property type="match status" value="1"/>
</dbReference>